<dbReference type="InParanoid" id="A0A414NGL0"/>
<gene>
    <name evidence="1" type="ORF">DW682_04190</name>
</gene>
<sequence>MNTMMKNVLLTPFNALYLISPELCLRVLFRIKQGYSLDLDNPKTFSEKIQWIKLYDHNPLMPRCADKYEVRNYVEECGYGKYLNDLLWHGSDPNAIPFDSLPEKYVVKVTHGSTFNIIIDGNSLADRNEIVRKCRKWLGAKFLPCYGEWFYGRSGGIEPKVVVEKYIESDSDCGLDDYKVFVMNGKALLTLVCTGRTSNEHCEDCYDMDWNLIEGCDMGEKRSKKKIQKPGCFEEMITVAEALAAPFNHARVDFYIAKGGVLRDWFSGKSPLRRDRASTGSTRTRSTSGWARSWCCKNGMRSRRSGGVRSVLI</sequence>
<comment type="caution">
    <text evidence="1">The sequence shown here is derived from an EMBL/GenBank/DDBJ whole genome shotgun (WGS) entry which is preliminary data.</text>
</comment>
<proteinExistence type="predicted"/>
<organism evidence="1 2">
    <name type="scientific">Collinsella intestinalis</name>
    <dbReference type="NCBI Taxonomy" id="147207"/>
    <lineage>
        <taxon>Bacteria</taxon>
        <taxon>Bacillati</taxon>
        <taxon>Actinomycetota</taxon>
        <taxon>Coriobacteriia</taxon>
        <taxon>Coriobacteriales</taxon>
        <taxon>Coriobacteriaceae</taxon>
        <taxon>Collinsella</taxon>
    </lineage>
</organism>
<name>A0A414NGL0_9ACTN</name>
<dbReference type="AlphaFoldDB" id="A0A414NGL0"/>
<dbReference type="EMBL" id="QSLJ01000001">
    <property type="protein sequence ID" value="RHF38884.1"/>
    <property type="molecule type" value="Genomic_DNA"/>
</dbReference>
<keyword evidence="1" id="KW-0808">Transferase</keyword>
<protein>
    <submittedName>
        <fullName evidence="1">Glycosyltransferase</fullName>
    </submittedName>
</protein>
<dbReference type="Pfam" id="PF14305">
    <property type="entry name" value="ATPgrasp_TupA"/>
    <property type="match status" value="1"/>
</dbReference>
<dbReference type="Proteomes" id="UP000283983">
    <property type="component" value="Unassembled WGS sequence"/>
</dbReference>
<evidence type="ECO:0000313" key="2">
    <source>
        <dbReference type="Proteomes" id="UP000283983"/>
    </source>
</evidence>
<dbReference type="InterPro" id="IPR029465">
    <property type="entry name" value="ATPgrasp_TupA"/>
</dbReference>
<accession>A0A414NGL0</accession>
<reference evidence="1 2" key="1">
    <citation type="submission" date="2018-08" db="EMBL/GenBank/DDBJ databases">
        <title>A genome reference for cultivated species of the human gut microbiota.</title>
        <authorList>
            <person name="Zou Y."/>
            <person name="Xue W."/>
            <person name="Luo G."/>
        </authorList>
    </citation>
    <scope>NUCLEOTIDE SEQUENCE [LARGE SCALE GENOMIC DNA]</scope>
    <source>
        <strain evidence="1 2">AM25-33</strain>
    </source>
</reference>
<keyword evidence="2" id="KW-1185">Reference proteome</keyword>
<evidence type="ECO:0000313" key="1">
    <source>
        <dbReference type="EMBL" id="RHF38884.1"/>
    </source>
</evidence>
<dbReference type="GO" id="GO:0016740">
    <property type="term" value="F:transferase activity"/>
    <property type="evidence" value="ECO:0007669"/>
    <property type="project" value="UniProtKB-KW"/>
</dbReference>